<dbReference type="GO" id="GO:0015179">
    <property type="term" value="F:L-amino acid transmembrane transporter activity"/>
    <property type="evidence" value="ECO:0007669"/>
    <property type="project" value="TreeGrafter"/>
</dbReference>
<dbReference type="Gene3D" id="1.20.1740.10">
    <property type="entry name" value="Amino acid/polyamine transporter I"/>
    <property type="match status" value="1"/>
</dbReference>
<protein>
    <submittedName>
        <fullName evidence="9">Transmembrane amino acid transporter protein-domain-containing protein</fullName>
    </submittedName>
</protein>
<feature type="transmembrane region" description="Helical" evidence="7">
    <location>
        <begin position="443"/>
        <end position="465"/>
    </location>
</feature>
<dbReference type="GO" id="GO:0005774">
    <property type="term" value="C:vacuolar membrane"/>
    <property type="evidence" value="ECO:0007669"/>
    <property type="project" value="TreeGrafter"/>
</dbReference>
<feature type="compositionally biased region" description="Basic residues" evidence="6">
    <location>
        <begin position="230"/>
        <end position="241"/>
    </location>
</feature>
<evidence type="ECO:0000313" key="9">
    <source>
        <dbReference type="EMBL" id="RKP27701.1"/>
    </source>
</evidence>
<accession>A0A4P9Z742</accession>
<feature type="transmembrane region" description="Helical" evidence="7">
    <location>
        <begin position="589"/>
        <end position="613"/>
    </location>
</feature>
<keyword evidence="10" id="KW-1185">Reference proteome</keyword>
<feature type="transmembrane region" description="Helical" evidence="7">
    <location>
        <begin position="375"/>
        <end position="395"/>
    </location>
</feature>
<proteinExistence type="inferred from homology"/>
<evidence type="ECO:0000313" key="10">
    <source>
        <dbReference type="Proteomes" id="UP000278143"/>
    </source>
</evidence>
<keyword evidence="5 7" id="KW-0472">Membrane</keyword>
<feature type="transmembrane region" description="Helical" evidence="7">
    <location>
        <begin position="477"/>
        <end position="500"/>
    </location>
</feature>
<feature type="transmembrane region" description="Helical" evidence="7">
    <location>
        <begin position="293"/>
        <end position="314"/>
    </location>
</feature>
<keyword evidence="3 7" id="KW-0812">Transmembrane</keyword>
<feature type="compositionally biased region" description="Polar residues" evidence="6">
    <location>
        <begin position="66"/>
        <end position="79"/>
    </location>
</feature>
<evidence type="ECO:0000256" key="1">
    <source>
        <dbReference type="ARBA" id="ARBA00004141"/>
    </source>
</evidence>
<feature type="region of interest" description="Disordered" evidence="6">
    <location>
        <begin position="172"/>
        <end position="191"/>
    </location>
</feature>
<feature type="transmembrane region" description="Helical" evidence="7">
    <location>
        <begin position="625"/>
        <end position="647"/>
    </location>
</feature>
<reference evidence="10" key="1">
    <citation type="journal article" date="2018" name="Nat. Microbiol.">
        <title>Leveraging single-cell genomics to expand the fungal tree of life.</title>
        <authorList>
            <person name="Ahrendt S.R."/>
            <person name="Quandt C.A."/>
            <person name="Ciobanu D."/>
            <person name="Clum A."/>
            <person name="Salamov A."/>
            <person name="Andreopoulos B."/>
            <person name="Cheng J.F."/>
            <person name="Woyke T."/>
            <person name="Pelin A."/>
            <person name="Henrissat B."/>
            <person name="Reynolds N.K."/>
            <person name="Benny G.L."/>
            <person name="Smith M.E."/>
            <person name="James T.Y."/>
            <person name="Grigoriev I.V."/>
        </authorList>
    </citation>
    <scope>NUCLEOTIDE SEQUENCE [LARGE SCALE GENOMIC DNA]</scope>
    <source>
        <strain evidence="10">Benny S71-1</strain>
    </source>
</reference>
<feature type="transmembrane region" description="Helical" evidence="7">
    <location>
        <begin position="566"/>
        <end position="583"/>
    </location>
</feature>
<dbReference type="OrthoDB" id="1684102at2759"/>
<sequence>MAIAQTVVLPVNATERIIRRHLVHSVASNAGDDGNDTGIDSHGEGDASDVAGGAASDVGDAAADSNTATTPTFSTSHQLQGGAITRDVYKWVENQERNQQRARSRSISDIAILRRERSDSPSASASLLREPGAFRRDFVARQAAERGQQQPNFLTRNFIDFLALYGHFAGDNFSEDEDEDEDEEDEEDTYEDYVDDIAVEEVLAEEDEEQAGRLGGVRIKRPTDETTPLIHHRRGSRRRKSQSAGGATATGGGATGAAVPGASVNKVFFLLIKSFVGTGVLFLPRSFYNGGMLFSTVVLVLMSALCLYAMLLLVECRSVIPGSFGDIGGALYGPRARYAVLASIVISQIGFCCAYTIFVAKNLRDLIMLVSDCRWIIPETHLIIGQLAIYIPMALVRKIKQLSNAALVADLFIVFGLAYLYYYDLWVLSNVGMAHIENFNPTNFALFIGTAVFTYEGIGLIIPIVEGMQEPQKFSRVLSFTMGLITFIFVTIGMLSYAAFGEEVETVILLNLPSGSVTVEAVQFFYALAILFSVPLQLFPAVGILEAGLFARSGKRNPVVKWRKNMFRICMASFIGVGAWLGVDNLDRFVSLTGSFACIPLSFIYPSLFHYKAVARTRWQRWSDLAVAAFGIVVMFYVSYVTISSWISQGTPEPDNNRCTHVP</sequence>
<feature type="compositionally biased region" description="Acidic residues" evidence="6">
    <location>
        <begin position="173"/>
        <end position="191"/>
    </location>
</feature>
<dbReference type="EMBL" id="KZ989165">
    <property type="protein sequence ID" value="RKP27701.1"/>
    <property type="molecule type" value="Genomic_DNA"/>
</dbReference>
<comment type="similarity">
    <text evidence="2">Belongs to the amino acid/polyamine transporter 2 family.</text>
</comment>
<evidence type="ECO:0000256" key="7">
    <source>
        <dbReference type="SAM" id="Phobius"/>
    </source>
</evidence>
<feature type="transmembrane region" description="Helical" evidence="7">
    <location>
        <begin position="338"/>
        <end position="360"/>
    </location>
</feature>
<feature type="transmembrane region" description="Helical" evidence="7">
    <location>
        <begin position="402"/>
        <end position="423"/>
    </location>
</feature>
<evidence type="ECO:0000256" key="2">
    <source>
        <dbReference type="ARBA" id="ARBA00008066"/>
    </source>
</evidence>
<evidence type="ECO:0000256" key="3">
    <source>
        <dbReference type="ARBA" id="ARBA00022692"/>
    </source>
</evidence>
<comment type="subcellular location">
    <subcellularLocation>
        <location evidence="1">Membrane</location>
        <topology evidence="1">Multi-pass membrane protein</topology>
    </subcellularLocation>
</comment>
<dbReference type="Pfam" id="PF01490">
    <property type="entry name" value="Aa_trans"/>
    <property type="match status" value="1"/>
</dbReference>
<evidence type="ECO:0000256" key="4">
    <source>
        <dbReference type="ARBA" id="ARBA00022989"/>
    </source>
</evidence>
<organism evidence="9 10">
    <name type="scientific">Syncephalis pseudoplumigaleata</name>
    <dbReference type="NCBI Taxonomy" id="1712513"/>
    <lineage>
        <taxon>Eukaryota</taxon>
        <taxon>Fungi</taxon>
        <taxon>Fungi incertae sedis</taxon>
        <taxon>Zoopagomycota</taxon>
        <taxon>Zoopagomycotina</taxon>
        <taxon>Zoopagomycetes</taxon>
        <taxon>Zoopagales</taxon>
        <taxon>Piptocephalidaceae</taxon>
        <taxon>Syncephalis</taxon>
    </lineage>
</organism>
<feature type="compositionally biased region" description="Low complexity" evidence="6">
    <location>
        <begin position="48"/>
        <end position="65"/>
    </location>
</feature>
<evidence type="ECO:0000259" key="8">
    <source>
        <dbReference type="Pfam" id="PF01490"/>
    </source>
</evidence>
<evidence type="ECO:0000256" key="6">
    <source>
        <dbReference type="SAM" id="MobiDB-lite"/>
    </source>
</evidence>
<dbReference type="PANTHER" id="PTHR22950:SF666">
    <property type="entry name" value="VACUOLAR AMINO ACID TRANSPORTER 4"/>
    <property type="match status" value="1"/>
</dbReference>
<feature type="transmembrane region" description="Helical" evidence="7">
    <location>
        <begin position="524"/>
        <end position="545"/>
    </location>
</feature>
<feature type="domain" description="Amino acid transporter transmembrane" evidence="8">
    <location>
        <begin position="262"/>
        <end position="643"/>
    </location>
</feature>
<keyword evidence="4 7" id="KW-1133">Transmembrane helix</keyword>
<dbReference type="AlphaFoldDB" id="A0A4P9Z742"/>
<gene>
    <name evidence="9" type="ORF">SYNPS1DRAFT_32386</name>
</gene>
<dbReference type="InterPro" id="IPR013057">
    <property type="entry name" value="AA_transpt_TM"/>
</dbReference>
<feature type="region of interest" description="Disordered" evidence="6">
    <location>
        <begin position="225"/>
        <end position="256"/>
    </location>
</feature>
<dbReference type="Proteomes" id="UP000278143">
    <property type="component" value="Unassembled WGS sequence"/>
</dbReference>
<name>A0A4P9Z742_9FUNG</name>
<evidence type="ECO:0000256" key="5">
    <source>
        <dbReference type="ARBA" id="ARBA00023136"/>
    </source>
</evidence>
<feature type="region of interest" description="Disordered" evidence="6">
    <location>
        <begin position="27"/>
        <end position="79"/>
    </location>
</feature>
<dbReference type="PANTHER" id="PTHR22950">
    <property type="entry name" value="AMINO ACID TRANSPORTER"/>
    <property type="match status" value="1"/>
</dbReference>